<feature type="transmembrane region" description="Helical" evidence="8">
    <location>
        <begin position="273"/>
        <end position="291"/>
    </location>
</feature>
<sequence length="503" mass="54908">MIWLVLSLFLPFITALACLHKQNYGPWVPRLSLIGAVVQLGSAVMLVRHVIEHGYTVIHVGGWQAPFGISLVADLFSAMMVAVTGVIGVAVAAYSMGDIDMAHTRKHYYSLIHLLLMGVNGSFLTGDLFNLYVWFEVMLLASFVLITLTGTKDQLEGGVKYLLINILSSVLFLCGVGLIYGKLGTLNMADIAMLLKDHDDALLVNSSAMLLLVAFGIKAGLFPFFFWLPASYHTPKISISAIFAGLLTKVGVYALIRSYTLLFNSQFDVVQDVLLFLAGMTMLTGVFGAASHFDIKKILSFHIVSQIGYIVMGLAIGTPVAIAGAIFYTIHHILVKTNLFLIAGLIEKRNGTTDLKKLGGLYKATPGLALLFFLPAFSLGGIPPLSGFWAKLGVIKAGLDTQHYWLVGCALFVGILTLYSMTKIWAEAFWKKQPPMSKEQRESCSEQLPMTMVIPCVGLAVLTVWISLNPQPLLELAQIASEQLADPQEYIDQVLTTNPEVSR</sequence>
<dbReference type="PANTHER" id="PTHR42703">
    <property type="entry name" value="NADH DEHYDROGENASE"/>
    <property type="match status" value="1"/>
</dbReference>
<feature type="transmembrane region" description="Helical" evidence="8">
    <location>
        <begin position="108"/>
        <end position="125"/>
    </location>
</feature>
<proteinExistence type="inferred from homology"/>
<dbReference type="InterPro" id="IPR050586">
    <property type="entry name" value="CPA3_Na-H_Antiporter_D"/>
</dbReference>
<keyword evidence="3" id="KW-1003">Cell membrane</keyword>
<name>A0ABW4Z625_9BACT</name>
<dbReference type="Pfam" id="PF00361">
    <property type="entry name" value="Proton_antipo_M"/>
    <property type="match status" value="1"/>
</dbReference>
<accession>A0ABW4Z625</accession>
<dbReference type="Proteomes" id="UP001597389">
    <property type="component" value="Unassembled WGS sequence"/>
</dbReference>
<dbReference type="NCBIfam" id="NF009306">
    <property type="entry name" value="PRK12663.1"/>
    <property type="match status" value="1"/>
</dbReference>
<dbReference type="InterPro" id="IPR003918">
    <property type="entry name" value="NADH_UbQ_OxRdtase"/>
</dbReference>
<evidence type="ECO:0000256" key="1">
    <source>
        <dbReference type="ARBA" id="ARBA00004651"/>
    </source>
</evidence>
<reference evidence="11" key="1">
    <citation type="journal article" date="2019" name="Int. J. Syst. Evol. Microbiol.">
        <title>The Global Catalogue of Microorganisms (GCM) 10K type strain sequencing project: providing services to taxonomists for standard genome sequencing and annotation.</title>
        <authorList>
            <consortium name="The Broad Institute Genomics Platform"/>
            <consortium name="The Broad Institute Genome Sequencing Center for Infectious Disease"/>
            <person name="Wu L."/>
            <person name="Ma J."/>
        </authorList>
    </citation>
    <scope>NUCLEOTIDE SEQUENCE [LARGE SCALE GENOMIC DNA]</scope>
    <source>
        <strain evidence="11">CCUG 57942</strain>
    </source>
</reference>
<feature type="transmembrane region" description="Helical" evidence="8">
    <location>
        <begin position="201"/>
        <end position="227"/>
    </location>
</feature>
<evidence type="ECO:0000256" key="6">
    <source>
        <dbReference type="ARBA" id="ARBA00023136"/>
    </source>
</evidence>
<keyword evidence="11" id="KW-1185">Reference proteome</keyword>
<comment type="similarity">
    <text evidence="2">Belongs to the CPA3 antiporters (TC 2.A.63) subunit D family.</text>
</comment>
<feature type="transmembrane region" description="Helical" evidence="8">
    <location>
        <begin position="322"/>
        <end position="346"/>
    </location>
</feature>
<evidence type="ECO:0000256" key="2">
    <source>
        <dbReference type="ARBA" id="ARBA00005346"/>
    </source>
</evidence>
<feature type="transmembrane region" description="Helical" evidence="8">
    <location>
        <begin position="298"/>
        <end position="316"/>
    </location>
</feature>
<feature type="transmembrane region" description="Helical" evidence="8">
    <location>
        <begin position="402"/>
        <end position="426"/>
    </location>
</feature>
<evidence type="ECO:0000256" key="3">
    <source>
        <dbReference type="ARBA" id="ARBA00022475"/>
    </source>
</evidence>
<gene>
    <name evidence="10" type="ORF">ACFSW8_00415</name>
</gene>
<evidence type="ECO:0000256" key="8">
    <source>
        <dbReference type="SAM" id="Phobius"/>
    </source>
</evidence>
<evidence type="ECO:0000313" key="10">
    <source>
        <dbReference type="EMBL" id="MFD2157355.1"/>
    </source>
</evidence>
<evidence type="ECO:0000256" key="5">
    <source>
        <dbReference type="ARBA" id="ARBA00022989"/>
    </source>
</evidence>
<evidence type="ECO:0000256" key="7">
    <source>
        <dbReference type="RuleBase" id="RU000320"/>
    </source>
</evidence>
<feature type="transmembrane region" description="Helical" evidence="8">
    <location>
        <begin position="131"/>
        <end position="149"/>
    </location>
</feature>
<dbReference type="PANTHER" id="PTHR42703:SF1">
    <property type="entry name" value="NA(+)_H(+) ANTIPORTER SUBUNIT D1"/>
    <property type="match status" value="1"/>
</dbReference>
<organism evidence="10 11">
    <name type="scientific">Rubritalea tangerina</name>
    <dbReference type="NCBI Taxonomy" id="430798"/>
    <lineage>
        <taxon>Bacteria</taxon>
        <taxon>Pseudomonadati</taxon>
        <taxon>Verrucomicrobiota</taxon>
        <taxon>Verrucomicrobiia</taxon>
        <taxon>Verrucomicrobiales</taxon>
        <taxon>Rubritaleaceae</taxon>
        <taxon>Rubritalea</taxon>
    </lineage>
</organism>
<evidence type="ECO:0000313" key="11">
    <source>
        <dbReference type="Proteomes" id="UP001597389"/>
    </source>
</evidence>
<comment type="subcellular location">
    <subcellularLocation>
        <location evidence="1">Cell membrane</location>
        <topology evidence="1">Multi-pass membrane protein</topology>
    </subcellularLocation>
    <subcellularLocation>
        <location evidence="7">Membrane</location>
        <topology evidence="7">Multi-pass membrane protein</topology>
    </subcellularLocation>
</comment>
<dbReference type="EMBL" id="JBHUJB010000005">
    <property type="protein sequence ID" value="MFD2157355.1"/>
    <property type="molecule type" value="Genomic_DNA"/>
</dbReference>
<feature type="transmembrane region" description="Helical" evidence="8">
    <location>
        <begin position="78"/>
        <end position="96"/>
    </location>
</feature>
<dbReference type="RefSeq" id="WP_377091282.1">
    <property type="nucleotide sequence ID" value="NZ_JBHSJL010000014.1"/>
</dbReference>
<keyword evidence="4 7" id="KW-0812">Transmembrane</keyword>
<protein>
    <submittedName>
        <fullName evidence="10">Na+/H+ antiporter subunit D</fullName>
    </submittedName>
</protein>
<feature type="transmembrane region" description="Helical" evidence="8">
    <location>
        <begin position="239"/>
        <end position="261"/>
    </location>
</feature>
<keyword evidence="5 8" id="KW-1133">Transmembrane helix</keyword>
<keyword evidence="6 8" id="KW-0472">Membrane</keyword>
<feature type="transmembrane region" description="Helical" evidence="8">
    <location>
        <begin position="367"/>
        <end position="390"/>
    </location>
</feature>
<feature type="domain" description="NADH:quinone oxidoreductase/Mrp antiporter transmembrane" evidence="9">
    <location>
        <begin position="126"/>
        <end position="416"/>
    </location>
</feature>
<dbReference type="PRINTS" id="PR01437">
    <property type="entry name" value="NUOXDRDTASE4"/>
</dbReference>
<comment type="caution">
    <text evidence="10">The sequence shown here is derived from an EMBL/GenBank/DDBJ whole genome shotgun (WGS) entry which is preliminary data.</text>
</comment>
<evidence type="ECO:0000256" key="4">
    <source>
        <dbReference type="ARBA" id="ARBA00022692"/>
    </source>
</evidence>
<dbReference type="InterPro" id="IPR001750">
    <property type="entry name" value="ND/Mrp_TM"/>
</dbReference>
<evidence type="ECO:0000259" key="9">
    <source>
        <dbReference type="Pfam" id="PF00361"/>
    </source>
</evidence>
<feature type="transmembrane region" description="Helical" evidence="8">
    <location>
        <begin position="161"/>
        <end position="181"/>
    </location>
</feature>